<keyword evidence="9" id="KW-1185">Reference proteome</keyword>
<organism evidence="6 8">
    <name type="scientific">Acetobacter cibinongensis</name>
    <dbReference type="NCBI Taxonomy" id="146475"/>
    <lineage>
        <taxon>Bacteria</taxon>
        <taxon>Pseudomonadati</taxon>
        <taxon>Pseudomonadota</taxon>
        <taxon>Alphaproteobacteria</taxon>
        <taxon>Acetobacterales</taxon>
        <taxon>Acetobacteraceae</taxon>
        <taxon>Acetobacter</taxon>
    </lineage>
</organism>
<reference evidence="7 9" key="2">
    <citation type="submission" date="2019-07" db="EMBL/GenBank/DDBJ databases">
        <title>Whole genome shotgun sequence of Acetobacter cibinongensis NBRC 16605.</title>
        <authorList>
            <person name="Hosoyama A."/>
            <person name="Uohara A."/>
            <person name="Ohji S."/>
            <person name="Ichikawa N."/>
        </authorList>
    </citation>
    <scope>NUCLEOTIDE SEQUENCE [LARGE SCALE GENOMIC DNA]</scope>
    <source>
        <strain evidence="7 9">NBRC 16605</strain>
    </source>
</reference>
<gene>
    <name evidence="7" type="primary">rfbA</name>
    <name evidence="6" type="ORF">Abci_011_078</name>
    <name evidence="7" type="ORF">ACI01nite_06540</name>
</gene>
<evidence type="ECO:0000256" key="2">
    <source>
        <dbReference type="ARBA" id="ARBA00022448"/>
    </source>
</evidence>
<comment type="caution">
    <text evidence="6">The sequence shown here is derived from an EMBL/GenBank/DDBJ whole genome shotgun (WGS) entry which is preliminary data.</text>
</comment>
<sequence>MSMSSPPPAQAEHNIRSSIDIESFSLSFPIFHGGARSLKKMLLKRGRSFLAPADKNRTGGEVTLSKAENGIVEVQALNDISLHIETGERVGLIGHNGAGKSTLLRVMAGIYMPDAPNVHIQGQVATLLDVNAGMSEELTGRENIALVGLHKGLTPHQIEQLEKDVEAFAQLEEFLDLPVRLYSSGMRVRLGFGLATAITPQILLMDEWFMAGDAHFQERAAERLHAVVGGTDILVITSHALSILETWCNRLIWMEGGRVHMDGPTDEVLAAYRAATGTDE</sequence>
<dbReference type="GO" id="GO:0140359">
    <property type="term" value="F:ABC-type transporter activity"/>
    <property type="evidence" value="ECO:0007669"/>
    <property type="project" value="InterPro"/>
</dbReference>
<keyword evidence="2" id="KW-0813">Transport</keyword>
<dbReference type="STRING" id="1231339.Abci_011_078"/>
<dbReference type="Pfam" id="PF00005">
    <property type="entry name" value="ABC_tran"/>
    <property type="match status" value="1"/>
</dbReference>
<evidence type="ECO:0000313" key="6">
    <source>
        <dbReference type="EMBL" id="GAN60348.1"/>
    </source>
</evidence>
<dbReference type="EMBL" id="BAMV01000011">
    <property type="protein sequence ID" value="GAN60348.1"/>
    <property type="molecule type" value="Genomic_DNA"/>
</dbReference>
<proteinExistence type="inferred from homology"/>
<evidence type="ECO:0000256" key="1">
    <source>
        <dbReference type="ARBA" id="ARBA00005417"/>
    </source>
</evidence>
<dbReference type="GO" id="GO:0016887">
    <property type="term" value="F:ATP hydrolysis activity"/>
    <property type="evidence" value="ECO:0007669"/>
    <property type="project" value="InterPro"/>
</dbReference>
<dbReference type="GO" id="GO:0005524">
    <property type="term" value="F:ATP binding"/>
    <property type="evidence" value="ECO:0007669"/>
    <property type="project" value="UniProtKB-KW"/>
</dbReference>
<dbReference type="AlphaFoldDB" id="A0A0D6N453"/>
<keyword evidence="4 6" id="KW-0067">ATP-binding</keyword>
<protein>
    <submittedName>
        <fullName evidence="6">ABC transporter O-antigene exporter ATP-binding protein</fullName>
    </submittedName>
    <submittedName>
        <fullName evidence="7">Sugar ABC transporter ATP-binding protein</fullName>
    </submittedName>
</protein>
<evidence type="ECO:0000313" key="7">
    <source>
        <dbReference type="EMBL" id="GEL58052.1"/>
    </source>
</evidence>
<accession>A0A0D6N453</accession>
<dbReference type="Proteomes" id="UP000321891">
    <property type="component" value="Unassembled WGS sequence"/>
</dbReference>
<evidence type="ECO:0000259" key="5">
    <source>
        <dbReference type="PROSITE" id="PS50893"/>
    </source>
</evidence>
<dbReference type="EMBL" id="BJVU01000002">
    <property type="protein sequence ID" value="GEL58052.1"/>
    <property type="molecule type" value="Genomic_DNA"/>
</dbReference>
<dbReference type="GO" id="GO:0016020">
    <property type="term" value="C:membrane"/>
    <property type="evidence" value="ECO:0007669"/>
    <property type="project" value="InterPro"/>
</dbReference>
<dbReference type="SUPFAM" id="SSF52540">
    <property type="entry name" value="P-loop containing nucleoside triphosphate hydrolases"/>
    <property type="match status" value="1"/>
</dbReference>
<evidence type="ECO:0000313" key="8">
    <source>
        <dbReference type="Proteomes" id="UP000032671"/>
    </source>
</evidence>
<dbReference type="Proteomes" id="UP000032671">
    <property type="component" value="Unassembled WGS sequence"/>
</dbReference>
<dbReference type="CDD" id="cd03220">
    <property type="entry name" value="ABC_KpsT_Wzt"/>
    <property type="match status" value="1"/>
</dbReference>
<dbReference type="Gene3D" id="3.40.50.300">
    <property type="entry name" value="P-loop containing nucleotide triphosphate hydrolases"/>
    <property type="match status" value="1"/>
</dbReference>
<reference evidence="6 8" key="1">
    <citation type="submission" date="2012-11" db="EMBL/GenBank/DDBJ databases">
        <title>Whole genome sequence of Acetobacter cibinongensis 4H-1.</title>
        <authorList>
            <person name="Azuma Y."/>
            <person name="Higashiura N."/>
            <person name="Hirakawa H."/>
            <person name="Matsushita K."/>
        </authorList>
    </citation>
    <scope>NUCLEOTIDE SEQUENCE [LARGE SCALE GENOMIC DNA]</scope>
    <source>
        <strain evidence="6 8">4H-1</strain>
    </source>
</reference>
<evidence type="ECO:0000256" key="4">
    <source>
        <dbReference type="ARBA" id="ARBA00022840"/>
    </source>
</evidence>
<name>A0A0D6N453_9PROT</name>
<dbReference type="PROSITE" id="PS00211">
    <property type="entry name" value="ABC_TRANSPORTER_1"/>
    <property type="match status" value="1"/>
</dbReference>
<dbReference type="InterPro" id="IPR015860">
    <property type="entry name" value="ABC_transpr_TagH-like"/>
</dbReference>
<evidence type="ECO:0000313" key="9">
    <source>
        <dbReference type="Proteomes" id="UP000321891"/>
    </source>
</evidence>
<dbReference type="InterPro" id="IPR050683">
    <property type="entry name" value="Bact_Polysacc_Export_ATP-bd"/>
</dbReference>
<dbReference type="InterPro" id="IPR017871">
    <property type="entry name" value="ABC_transporter-like_CS"/>
</dbReference>
<dbReference type="PANTHER" id="PTHR46743:SF2">
    <property type="entry name" value="TEICHOIC ACIDS EXPORT ATP-BINDING PROTEIN TAGH"/>
    <property type="match status" value="1"/>
</dbReference>
<dbReference type="InterPro" id="IPR027417">
    <property type="entry name" value="P-loop_NTPase"/>
</dbReference>
<dbReference type="PROSITE" id="PS50893">
    <property type="entry name" value="ABC_TRANSPORTER_2"/>
    <property type="match status" value="1"/>
</dbReference>
<dbReference type="RefSeq" id="WP_048838407.1">
    <property type="nucleotide sequence ID" value="NZ_BAMV01000011.1"/>
</dbReference>
<feature type="domain" description="ABC transporter" evidence="5">
    <location>
        <begin position="62"/>
        <end position="278"/>
    </location>
</feature>
<keyword evidence="3" id="KW-0547">Nucleotide-binding</keyword>
<dbReference type="InterPro" id="IPR003593">
    <property type="entry name" value="AAA+_ATPase"/>
</dbReference>
<dbReference type="InterPro" id="IPR003439">
    <property type="entry name" value="ABC_transporter-like_ATP-bd"/>
</dbReference>
<accession>A0A6N3SLX5</accession>
<comment type="similarity">
    <text evidence="1">Belongs to the ABC transporter superfamily.</text>
</comment>
<dbReference type="SMART" id="SM00382">
    <property type="entry name" value="AAA"/>
    <property type="match status" value="1"/>
</dbReference>
<dbReference type="PANTHER" id="PTHR46743">
    <property type="entry name" value="TEICHOIC ACIDS EXPORT ATP-BINDING PROTEIN TAGH"/>
    <property type="match status" value="1"/>
</dbReference>
<evidence type="ECO:0000256" key="3">
    <source>
        <dbReference type="ARBA" id="ARBA00022741"/>
    </source>
</evidence>